<evidence type="ECO:0000313" key="10">
    <source>
        <dbReference type="Proteomes" id="UP000053455"/>
    </source>
</evidence>
<evidence type="ECO:0000256" key="7">
    <source>
        <dbReference type="HAMAP-Rule" id="MF_01643"/>
    </source>
</evidence>
<dbReference type="InterPro" id="IPR048740">
    <property type="entry name" value="PurT_C"/>
</dbReference>
<feature type="binding site" evidence="7">
    <location>
        <begin position="187"/>
        <end position="190"/>
    </location>
    <ligand>
        <name>ATP</name>
        <dbReference type="ChEBI" id="CHEBI:30616"/>
    </ligand>
</feature>
<dbReference type="Pfam" id="PF21244">
    <property type="entry name" value="PurT_C"/>
    <property type="match status" value="1"/>
</dbReference>
<feature type="binding site" evidence="7">
    <location>
        <begin position="152"/>
        <end position="157"/>
    </location>
    <ligand>
        <name>ATP</name>
        <dbReference type="ChEBI" id="CHEBI:30616"/>
    </ligand>
</feature>
<proteinExistence type="inferred from homology"/>
<evidence type="ECO:0000256" key="1">
    <source>
        <dbReference type="ARBA" id="ARBA00022598"/>
    </source>
</evidence>
<keyword evidence="10" id="KW-1185">Reference proteome</keyword>
<dbReference type="PROSITE" id="PS50975">
    <property type="entry name" value="ATP_GRASP"/>
    <property type="match status" value="1"/>
</dbReference>
<evidence type="ECO:0000313" key="9">
    <source>
        <dbReference type="EMBL" id="KLI64527.1"/>
    </source>
</evidence>
<dbReference type="Proteomes" id="UP000053455">
    <property type="component" value="Unassembled WGS sequence"/>
</dbReference>
<comment type="subunit">
    <text evidence="7">Homodimer.</text>
</comment>
<comment type="pathway">
    <text evidence="7">Purine metabolism; IMP biosynthesis via de novo pathway; N(2)-formyl-N(1)-(5-phospho-D-ribosyl)glycinamide from N(1)-(5-phospho-D-ribosyl)glycinamide (formate route): step 1/1.</text>
</comment>
<evidence type="ECO:0000256" key="4">
    <source>
        <dbReference type="ARBA" id="ARBA00022755"/>
    </source>
</evidence>
<feature type="binding site" evidence="7">
    <location>
        <position position="106"/>
    </location>
    <ligand>
        <name>ATP</name>
        <dbReference type="ChEBI" id="CHEBI:30616"/>
    </ligand>
</feature>
<evidence type="ECO:0000256" key="2">
    <source>
        <dbReference type="ARBA" id="ARBA00022723"/>
    </source>
</evidence>
<accession>A0A0H0XRF4</accession>
<comment type="similarity">
    <text evidence="7">Belongs to the PurK/PurT family.</text>
</comment>
<comment type="caution">
    <text evidence="9">The sequence shown here is derived from an EMBL/GenBank/DDBJ whole genome shotgun (WGS) entry which is preliminary data.</text>
</comment>
<dbReference type="Gene3D" id="3.30.470.20">
    <property type="entry name" value="ATP-grasp fold, B domain"/>
    <property type="match status" value="1"/>
</dbReference>
<dbReference type="GO" id="GO:0000287">
    <property type="term" value="F:magnesium ion binding"/>
    <property type="evidence" value="ECO:0007669"/>
    <property type="project" value="UniProtKB-UniRule"/>
</dbReference>
<dbReference type="Pfam" id="PF02222">
    <property type="entry name" value="ATP-grasp"/>
    <property type="match status" value="1"/>
</dbReference>
<dbReference type="PANTHER" id="PTHR43055:SF1">
    <property type="entry name" value="FORMATE-DEPENDENT PHOSPHORIBOSYLGLYCINAMIDE FORMYLTRANSFERASE"/>
    <property type="match status" value="1"/>
</dbReference>
<feature type="binding site" evidence="7">
    <location>
        <position position="147"/>
    </location>
    <ligand>
        <name>ATP</name>
        <dbReference type="ChEBI" id="CHEBI:30616"/>
    </ligand>
</feature>
<dbReference type="HAMAP" id="MF_01643">
    <property type="entry name" value="PurT"/>
    <property type="match status" value="1"/>
</dbReference>
<reference evidence="9 10" key="1">
    <citation type="submission" date="2015-04" db="EMBL/GenBank/DDBJ databases">
        <title>The draft genome sequence of Erythrobacter marinus HWDM-33.</title>
        <authorList>
            <person name="Zhuang L."/>
            <person name="Liu Y."/>
            <person name="Shao Z."/>
        </authorList>
    </citation>
    <scope>NUCLEOTIDE SEQUENCE [LARGE SCALE GENOMIC DNA]</scope>
    <source>
        <strain evidence="9 10">HWDM-33</strain>
    </source>
</reference>
<dbReference type="Gene3D" id="3.30.1490.20">
    <property type="entry name" value="ATP-grasp fold, A domain"/>
    <property type="match status" value="1"/>
</dbReference>
<evidence type="ECO:0000256" key="6">
    <source>
        <dbReference type="ARBA" id="ARBA00022842"/>
    </source>
</evidence>
<feature type="binding site" evidence="7">
    <location>
        <position position="74"/>
    </location>
    <ligand>
        <name>N(1)-(5-phospho-beta-D-ribosyl)glycinamide</name>
        <dbReference type="ChEBI" id="CHEBI:143788"/>
    </ligand>
</feature>
<feature type="binding site" evidence="7">
    <location>
        <position position="282"/>
    </location>
    <ligand>
        <name>N(1)-(5-phospho-beta-D-ribosyl)glycinamide</name>
        <dbReference type="ChEBI" id="CHEBI:143788"/>
    </ligand>
</feature>
<dbReference type="InterPro" id="IPR054350">
    <property type="entry name" value="PurT/PurK_preATP-grasp"/>
</dbReference>
<keyword evidence="5 7" id="KW-0067">ATP-binding</keyword>
<name>A0A0H0XRF4_9SPHN</name>
<dbReference type="GO" id="GO:0005829">
    <property type="term" value="C:cytosol"/>
    <property type="evidence" value="ECO:0007669"/>
    <property type="project" value="TreeGrafter"/>
</dbReference>
<keyword evidence="6 7" id="KW-0460">Magnesium</keyword>
<feature type="binding site" evidence="7">
    <location>
        <begin position="14"/>
        <end position="15"/>
    </location>
    <ligand>
        <name>N(1)-(5-phospho-beta-D-ribosyl)glycinamide</name>
        <dbReference type="ChEBI" id="CHEBI:143788"/>
    </ligand>
</feature>
<evidence type="ECO:0000256" key="5">
    <source>
        <dbReference type="ARBA" id="ARBA00022840"/>
    </source>
</evidence>
<dbReference type="Gene3D" id="3.40.50.20">
    <property type="match status" value="1"/>
</dbReference>
<comment type="function">
    <text evidence="7">Involved in the de novo purine biosynthesis. Catalyzes the transfer of formate to 5-phospho-ribosyl-glycinamide (GAR), producing 5-phospho-ribosyl-N-formylglycinamide (FGAR). Formate is provided by PurU via hydrolysis of 10-formyl-tetrahydrofolate.</text>
</comment>
<dbReference type="InterPro" id="IPR011761">
    <property type="entry name" value="ATP-grasp"/>
</dbReference>
<feature type="binding site" evidence="7">
    <location>
        <position position="195"/>
    </location>
    <ligand>
        <name>ATP</name>
        <dbReference type="ChEBI" id="CHEBI:30616"/>
    </ligand>
</feature>
<dbReference type="GO" id="GO:0043815">
    <property type="term" value="F:phosphoribosylglycinamide formyltransferase 2 activity"/>
    <property type="evidence" value="ECO:0007669"/>
    <property type="project" value="UniProtKB-UniRule"/>
</dbReference>
<comment type="catalytic activity">
    <reaction evidence="7">
        <text>N(1)-(5-phospho-beta-D-ribosyl)glycinamide + formate + ATP = N(2)-formyl-N(1)-(5-phospho-beta-D-ribosyl)glycinamide + ADP + phosphate + H(+)</text>
        <dbReference type="Rhea" id="RHEA:24829"/>
        <dbReference type="ChEBI" id="CHEBI:15378"/>
        <dbReference type="ChEBI" id="CHEBI:15740"/>
        <dbReference type="ChEBI" id="CHEBI:30616"/>
        <dbReference type="ChEBI" id="CHEBI:43474"/>
        <dbReference type="ChEBI" id="CHEBI:143788"/>
        <dbReference type="ChEBI" id="CHEBI:147286"/>
        <dbReference type="ChEBI" id="CHEBI:456216"/>
        <dbReference type="EC" id="6.3.1.21"/>
    </reaction>
</comment>
<feature type="binding site" evidence="7">
    <location>
        <position position="263"/>
    </location>
    <ligand>
        <name>Mg(2+)</name>
        <dbReference type="ChEBI" id="CHEBI:18420"/>
    </ligand>
</feature>
<protein>
    <recommendedName>
        <fullName evidence="7">Formate-dependent phosphoribosylglycinamide formyltransferase</fullName>
        <ecNumber evidence="7">6.3.1.21</ecNumber>
    </recommendedName>
    <alternativeName>
        <fullName evidence="7">5'-phosphoribosylglycinamide transformylase 2</fullName>
    </alternativeName>
    <alternativeName>
        <fullName evidence="7">Formate-dependent GAR transformylase</fullName>
    </alternativeName>
    <alternativeName>
        <fullName evidence="7">GAR transformylase 2</fullName>
        <shortName evidence="7">GART 2</shortName>
    </alternativeName>
    <alternativeName>
        <fullName evidence="7">Non-folate glycinamide ribonucleotide transformylase</fullName>
    </alternativeName>
    <alternativeName>
        <fullName evidence="7">Phosphoribosylglycinamide formyltransferase 2</fullName>
    </alternativeName>
</protein>
<keyword evidence="4 7" id="KW-0658">Purine biosynthesis</keyword>
<dbReference type="SUPFAM" id="SSF56059">
    <property type="entry name" value="Glutathione synthetase ATP-binding domain-like"/>
    <property type="match status" value="1"/>
</dbReference>
<dbReference type="InterPro" id="IPR016185">
    <property type="entry name" value="PreATP-grasp_dom_sf"/>
</dbReference>
<dbReference type="SUPFAM" id="SSF52440">
    <property type="entry name" value="PreATP-grasp domain"/>
    <property type="match status" value="1"/>
</dbReference>
<dbReference type="AlphaFoldDB" id="A0A0H0XRF4"/>
<dbReference type="STRING" id="874156.GCA_001021555_00721"/>
<dbReference type="OrthoDB" id="9804625at2"/>
<dbReference type="PATRIC" id="fig|874156.12.peg.583"/>
<keyword evidence="2 7" id="KW-0479">Metal-binding</keyword>
<keyword evidence="3 7" id="KW-0547">Nucleotide-binding</keyword>
<gene>
    <name evidence="7 9" type="primary">purT</name>
    <name evidence="9" type="ORF">AAV99_02800</name>
</gene>
<dbReference type="Pfam" id="PF22660">
    <property type="entry name" value="RS_preATP-grasp-like"/>
    <property type="match status" value="1"/>
</dbReference>
<feature type="binding site" evidence="7">
    <location>
        <begin position="359"/>
        <end position="360"/>
    </location>
    <ligand>
        <name>N(1)-(5-phospho-beta-D-ribosyl)glycinamide</name>
        <dbReference type="ChEBI" id="CHEBI:143788"/>
    </ligand>
</feature>
<dbReference type="GO" id="GO:0005524">
    <property type="term" value="F:ATP binding"/>
    <property type="evidence" value="ECO:0007669"/>
    <property type="project" value="UniProtKB-UniRule"/>
</dbReference>
<feature type="domain" description="ATP-grasp" evidence="8">
    <location>
        <begin position="111"/>
        <end position="304"/>
    </location>
</feature>
<sequence>MSYTAKILLLGSGELGREFVISAKRLGAYVVACDAYDNAPAMQVADAREVFSMLDGDKLRSTVEAHRPDYIVPEIEAIRTEVLAELEAEGFAVVPSARAAQLTMNRDAIRDLAANELGLTTSRYRYASSFEEVCKAAEYAGFPCVMKPVMSSSGKGQSTVHSEAGLEGAWEMAVANMRGDRKRVIVEQFIDFDYEITLLTIRHAGGVTFCPPIGHRQERGDYQESWQPAQMTDAALENAQDMARKVVDDLCSSGLGYGLFGVEFFVKGDEVIFSELSPRPHDTGMVTLSSQNLNEFDLHARAIFGLPVPADVKARPSASAVILADRDSETLSYDGLAEALAEPGTDLRIFGKPTSRPYRRMGVALATSGNTDEARRKAQAAADALHIGYRR</sequence>
<dbReference type="InterPro" id="IPR005862">
    <property type="entry name" value="PurT"/>
</dbReference>
<evidence type="ECO:0000256" key="3">
    <source>
        <dbReference type="ARBA" id="ARBA00022741"/>
    </source>
</evidence>
<dbReference type="FunFam" id="3.40.50.20:FF:000022">
    <property type="entry name" value="Formate-dependent phosphoribosylglycinamide formyltransferase"/>
    <property type="match status" value="1"/>
</dbReference>
<keyword evidence="1 7" id="KW-0436">Ligase</keyword>
<dbReference type="PANTHER" id="PTHR43055">
    <property type="entry name" value="FORMATE-DEPENDENT PHOSPHORIBOSYLGLYCINAMIDE FORMYLTRANSFERASE"/>
    <property type="match status" value="1"/>
</dbReference>
<dbReference type="EMBL" id="LBHU01000001">
    <property type="protein sequence ID" value="KLI64527.1"/>
    <property type="molecule type" value="Genomic_DNA"/>
</dbReference>
<feature type="binding site" evidence="7">
    <location>
        <position position="352"/>
    </location>
    <ligand>
        <name>N(1)-(5-phospho-beta-D-ribosyl)glycinamide</name>
        <dbReference type="ChEBI" id="CHEBI:143788"/>
    </ligand>
</feature>
<dbReference type="NCBIfam" id="TIGR01142">
    <property type="entry name" value="purT"/>
    <property type="match status" value="1"/>
</dbReference>
<dbReference type="GO" id="GO:0006189">
    <property type="term" value="P:'de novo' IMP biosynthetic process"/>
    <property type="evidence" value="ECO:0007669"/>
    <property type="project" value="UniProtKB-UniRule"/>
</dbReference>
<dbReference type="RefSeq" id="WP_047092392.1">
    <property type="nucleotide sequence ID" value="NZ_LBHU01000001.1"/>
</dbReference>
<dbReference type="GO" id="GO:0004644">
    <property type="term" value="F:phosphoribosylglycinamide formyltransferase activity"/>
    <property type="evidence" value="ECO:0007669"/>
    <property type="project" value="UniProtKB-UniRule"/>
</dbReference>
<dbReference type="InterPro" id="IPR013815">
    <property type="entry name" value="ATP_grasp_subdomain_1"/>
</dbReference>
<dbReference type="NCBIfam" id="NF006766">
    <property type="entry name" value="PRK09288.1"/>
    <property type="match status" value="1"/>
</dbReference>
<dbReference type="InterPro" id="IPR003135">
    <property type="entry name" value="ATP-grasp_carboxylate-amine"/>
</dbReference>
<keyword evidence="9" id="KW-0808">Transferase</keyword>
<evidence type="ECO:0000259" key="8">
    <source>
        <dbReference type="PROSITE" id="PS50975"/>
    </source>
</evidence>
<feature type="binding site" evidence="7">
    <location>
        <position position="275"/>
    </location>
    <ligand>
        <name>Mg(2+)</name>
        <dbReference type="ChEBI" id="CHEBI:18420"/>
    </ligand>
</feature>
<organism evidence="9 10">
    <name type="scientific">Aurantiacibacter marinus</name>
    <dbReference type="NCBI Taxonomy" id="874156"/>
    <lineage>
        <taxon>Bacteria</taxon>
        <taxon>Pseudomonadati</taxon>
        <taxon>Pseudomonadota</taxon>
        <taxon>Alphaproteobacteria</taxon>
        <taxon>Sphingomonadales</taxon>
        <taxon>Erythrobacteraceae</taxon>
        <taxon>Aurantiacibacter</taxon>
    </lineage>
</organism>
<dbReference type="EC" id="6.3.1.21" evidence="7"/>
<dbReference type="UniPathway" id="UPA00074">
    <property type="reaction ID" value="UER00127"/>
</dbReference>